<feature type="region of interest" description="Disordered" evidence="1">
    <location>
        <begin position="340"/>
        <end position="361"/>
    </location>
</feature>
<dbReference type="InterPro" id="IPR013218">
    <property type="entry name" value="Dsn1/Mis13"/>
</dbReference>
<evidence type="ECO:0000313" key="3">
    <source>
        <dbReference type="Proteomes" id="UP001385951"/>
    </source>
</evidence>
<dbReference type="EMBL" id="JASBNA010000035">
    <property type="protein sequence ID" value="KAK7682486.1"/>
    <property type="molecule type" value="Genomic_DNA"/>
</dbReference>
<dbReference type="PANTHER" id="PTHR14778:SF2">
    <property type="entry name" value="KINETOCHORE-ASSOCIATED PROTEIN DSN1 HOMOLOG"/>
    <property type="match status" value="1"/>
</dbReference>
<feature type="region of interest" description="Disordered" evidence="1">
    <location>
        <begin position="55"/>
        <end position="176"/>
    </location>
</feature>
<feature type="compositionally biased region" description="Polar residues" evidence="1">
    <location>
        <begin position="90"/>
        <end position="104"/>
    </location>
</feature>
<feature type="compositionally biased region" description="Pro residues" evidence="1">
    <location>
        <begin position="78"/>
        <end position="87"/>
    </location>
</feature>
<dbReference type="GO" id="GO:0007059">
    <property type="term" value="P:chromosome segregation"/>
    <property type="evidence" value="ECO:0007669"/>
    <property type="project" value="InterPro"/>
</dbReference>
<proteinExistence type="predicted"/>
<dbReference type="Pfam" id="PF08202">
    <property type="entry name" value="MIS13"/>
    <property type="match status" value="1"/>
</dbReference>
<name>A0AAW0FYQ7_9APHY</name>
<keyword evidence="3" id="KW-1185">Reference proteome</keyword>
<dbReference type="PANTHER" id="PTHR14778">
    <property type="entry name" value="KINETOCHORE-ASSOCIATED PROTEIN DSN1 HOMOLOG"/>
    <property type="match status" value="1"/>
</dbReference>
<reference evidence="2 3" key="1">
    <citation type="submission" date="2022-09" db="EMBL/GenBank/DDBJ databases">
        <authorList>
            <person name="Palmer J.M."/>
        </authorList>
    </citation>
    <scope>NUCLEOTIDE SEQUENCE [LARGE SCALE GENOMIC DNA]</scope>
    <source>
        <strain evidence="2 3">DSM 7382</strain>
    </source>
</reference>
<feature type="compositionally biased region" description="Low complexity" evidence="1">
    <location>
        <begin position="105"/>
        <end position="119"/>
    </location>
</feature>
<sequence>MSSQPSTSKRKTPDDGSPLDGMLTKKARKEVIITLRPGAWPVISFDHCLQKPKSATTKRKLVGEEQPGGLVIVRAPSTRPPSNPPPSLSETQAHQRPPSRSTSVQPPQQHPPNANAAKPPSKKFRADTTDTTAQRTTRGREREPPPGLRSEPEMDEDVRQMQSETNNLRHQKSRVANGAINPAFQFPTEPTTPENDHRIRPVMEPIAASETPQILRNKIMRGEAPHPRRKSSISRGKRASASFENTGVITQPHTSVSESMFYKHIDVDLPEPQRAQQLLIWCANRAMNDFVDEHAPSSSSRRNVASAGKDPPLSPEDIQLLKSVQEEVIRMLAEKKIDTNVSGKSASVPPPERTRTNEQNVRNRARETKFNEHIQRSKMEKEVWSELDNFYKQHRLAVITDLEKCERELSLAAKLKGKQRATLEDIEKWEADLPQHFEHGVGLARNLVGSGLGMKVPLSERIEDVEYTADRVHGLSHSALQTTRMAEADLDRRFARLSILLASRSQSLPSTLGHSATALSSYLPTSLSRPPPTTDPQDLLRALSRADAERPQSQVGDAARRAAREVQRAHDAGVGMTERRLTVAPPTPRKPPGTPRRANTPGRAR</sequence>
<feature type="region of interest" description="Disordered" evidence="1">
    <location>
        <begin position="1"/>
        <end position="24"/>
    </location>
</feature>
<feature type="region of interest" description="Disordered" evidence="1">
    <location>
        <begin position="546"/>
        <end position="605"/>
    </location>
</feature>
<feature type="compositionally biased region" description="Pro residues" evidence="1">
    <location>
        <begin position="585"/>
        <end position="594"/>
    </location>
</feature>
<evidence type="ECO:0000256" key="1">
    <source>
        <dbReference type="SAM" id="MobiDB-lite"/>
    </source>
</evidence>
<dbReference type="GO" id="GO:0051301">
    <property type="term" value="P:cell division"/>
    <property type="evidence" value="ECO:0007669"/>
    <property type="project" value="InterPro"/>
</dbReference>
<feature type="region of interest" description="Disordered" evidence="1">
    <location>
        <begin position="293"/>
        <end position="316"/>
    </location>
</feature>
<dbReference type="GO" id="GO:0000444">
    <property type="term" value="C:MIS12/MIND type complex"/>
    <property type="evidence" value="ECO:0007669"/>
    <property type="project" value="InterPro"/>
</dbReference>
<evidence type="ECO:0000313" key="2">
    <source>
        <dbReference type="EMBL" id="KAK7682486.1"/>
    </source>
</evidence>
<comment type="caution">
    <text evidence="2">The sequence shown here is derived from an EMBL/GenBank/DDBJ whole genome shotgun (WGS) entry which is preliminary data.</text>
</comment>
<dbReference type="Proteomes" id="UP001385951">
    <property type="component" value="Unassembled WGS sequence"/>
</dbReference>
<organism evidence="2 3">
    <name type="scientific">Cerrena zonata</name>
    <dbReference type="NCBI Taxonomy" id="2478898"/>
    <lineage>
        <taxon>Eukaryota</taxon>
        <taxon>Fungi</taxon>
        <taxon>Dikarya</taxon>
        <taxon>Basidiomycota</taxon>
        <taxon>Agaricomycotina</taxon>
        <taxon>Agaricomycetes</taxon>
        <taxon>Polyporales</taxon>
        <taxon>Cerrenaceae</taxon>
        <taxon>Cerrena</taxon>
    </lineage>
</organism>
<dbReference type="AlphaFoldDB" id="A0AAW0FYQ7"/>
<protein>
    <submittedName>
        <fullName evidence="2">Uncharacterized protein</fullName>
    </submittedName>
</protein>
<gene>
    <name evidence="2" type="ORF">QCA50_014286</name>
</gene>
<feature type="compositionally biased region" description="Basic and acidic residues" evidence="1">
    <location>
        <begin position="558"/>
        <end position="581"/>
    </location>
</feature>
<accession>A0AAW0FYQ7</accession>